<dbReference type="RefSeq" id="WP_092449495.1">
    <property type="nucleotide sequence ID" value="NZ_FOJI01000001.1"/>
</dbReference>
<keyword evidence="11 14" id="KW-1133">Transmembrane helix</keyword>
<evidence type="ECO:0000313" key="18">
    <source>
        <dbReference type="Proteomes" id="UP000199701"/>
    </source>
</evidence>
<dbReference type="InterPro" id="IPR005467">
    <property type="entry name" value="His_kinase_dom"/>
</dbReference>
<evidence type="ECO:0000256" key="2">
    <source>
        <dbReference type="ARBA" id="ARBA00004651"/>
    </source>
</evidence>
<feature type="domain" description="HAMP" evidence="16">
    <location>
        <begin position="193"/>
        <end position="245"/>
    </location>
</feature>
<dbReference type="Pfam" id="PF00512">
    <property type="entry name" value="HisKA"/>
    <property type="match status" value="1"/>
</dbReference>
<keyword evidence="9 17" id="KW-0418">Kinase</keyword>
<dbReference type="GO" id="GO:0000155">
    <property type="term" value="F:phosphorelay sensor kinase activity"/>
    <property type="evidence" value="ECO:0007669"/>
    <property type="project" value="InterPro"/>
</dbReference>
<dbReference type="PANTHER" id="PTHR45528">
    <property type="entry name" value="SENSOR HISTIDINE KINASE CPXA"/>
    <property type="match status" value="1"/>
</dbReference>
<evidence type="ECO:0000259" key="16">
    <source>
        <dbReference type="PROSITE" id="PS50885"/>
    </source>
</evidence>
<dbReference type="InterPro" id="IPR036097">
    <property type="entry name" value="HisK_dim/P_sf"/>
</dbReference>
<comment type="subcellular location">
    <subcellularLocation>
        <location evidence="2">Cell membrane</location>
        <topology evidence="2">Multi-pass membrane protein</topology>
    </subcellularLocation>
</comment>
<dbReference type="FunFam" id="1.10.287.130:FF:000001">
    <property type="entry name" value="Two-component sensor histidine kinase"/>
    <property type="match status" value="1"/>
</dbReference>
<accession>A0A1I0M1X4</accession>
<dbReference type="InterPro" id="IPR036890">
    <property type="entry name" value="HATPase_C_sf"/>
</dbReference>
<evidence type="ECO:0000256" key="1">
    <source>
        <dbReference type="ARBA" id="ARBA00000085"/>
    </source>
</evidence>
<evidence type="ECO:0000256" key="7">
    <source>
        <dbReference type="ARBA" id="ARBA00022692"/>
    </source>
</evidence>
<dbReference type="CDD" id="cd00082">
    <property type="entry name" value="HisKA"/>
    <property type="match status" value="1"/>
</dbReference>
<dbReference type="CDD" id="cd06225">
    <property type="entry name" value="HAMP"/>
    <property type="match status" value="1"/>
</dbReference>
<dbReference type="GO" id="GO:0005524">
    <property type="term" value="F:ATP binding"/>
    <property type="evidence" value="ECO:0007669"/>
    <property type="project" value="UniProtKB-KW"/>
</dbReference>
<dbReference type="InterPro" id="IPR004358">
    <property type="entry name" value="Sig_transdc_His_kin-like_C"/>
</dbReference>
<evidence type="ECO:0000256" key="5">
    <source>
        <dbReference type="ARBA" id="ARBA00022553"/>
    </source>
</evidence>
<dbReference type="OrthoDB" id="9813151at2"/>
<dbReference type="CDD" id="cd00075">
    <property type="entry name" value="HATPase"/>
    <property type="match status" value="1"/>
</dbReference>
<dbReference type="SMART" id="SM00388">
    <property type="entry name" value="HisKA"/>
    <property type="match status" value="1"/>
</dbReference>
<dbReference type="FunFam" id="3.30.565.10:FF:000006">
    <property type="entry name" value="Sensor histidine kinase WalK"/>
    <property type="match status" value="1"/>
</dbReference>
<proteinExistence type="predicted"/>
<dbReference type="Pfam" id="PF00672">
    <property type="entry name" value="HAMP"/>
    <property type="match status" value="1"/>
</dbReference>
<dbReference type="SUPFAM" id="SSF158472">
    <property type="entry name" value="HAMP domain-like"/>
    <property type="match status" value="1"/>
</dbReference>
<dbReference type="STRING" id="99656.SAMN05421659_101105"/>
<evidence type="ECO:0000256" key="6">
    <source>
        <dbReference type="ARBA" id="ARBA00022679"/>
    </source>
</evidence>
<gene>
    <name evidence="17" type="ORF">SAMN05421659_101105</name>
</gene>
<keyword evidence="7 14" id="KW-0812">Transmembrane</keyword>
<evidence type="ECO:0000256" key="4">
    <source>
        <dbReference type="ARBA" id="ARBA00022475"/>
    </source>
</evidence>
<dbReference type="InterPro" id="IPR050398">
    <property type="entry name" value="HssS/ArlS-like"/>
</dbReference>
<dbReference type="PROSITE" id="PS50109">
    <property type="entry name" value="HIS_KIN"/>
    <property type="match status" value="1"/>
</dbReference>
<dbReference type="Gene3D" id="6.10.340.10">
    <property type="match status" value="1"/>
</dbReference>
<keyword evidence="8" id="KW-0547">Nucleotide-binding</keyword>
<dbReference type="InterPro" id="IPR003661">
    <property type="entry name" value="HisK_dim/P_dom"/>
</dbReference>
<dbReference type="PANTHER" id="PTHR45528:SF1">
    <property type="entry name" value="SENSOR HISTIDINE KINASE CPXA"/>
    <property type="match status" value="1"/>
</dbReference>
<dbReference type="SUPFAM" id="SSF47384">
    <property type="entry name" value="Homodimeric domain of signal transducing histidine kinase"/>
    <property type="match status" value="1"/>
</dbReference>
<evidence type="ECO:0000256" key="3">
    <source>
        <dbReference type="ARBA" id="ARBA00012438"/>
    </source>
</evidence>
<evidence type="ECO:0000259" key="15">
    <source>
        <dbReference type="PROSITE" id="PS50109"/>
    </source>
</evidence>
<evidence type="ECO:0000256" key="9">
    <source>
        <dbReference type="ARBA" id="ARBA00022777"/>
    </source>
</evidence>
<feature type="domain" description="Histidine kinase" evidence="15">
    <location>
        <begin position="253"/>
        <end position="470"/>
    </location>
</feature>
<dbReference type="InterPro" id="IPR003660">
    <property type="entry name" value="HAMP_dom"/>
</dbReference>
<dbReference type="Gene3D" id="3.30.565.10">
    <property type="entry name" value="Histidine kinase-like ATPase, C-terminal domain"/>
    <property type="match status" value="1"/>
</dbReference>
<dbReference type="Proteomes" id="UP000199701">
    <property type="component" value="Unassembled WGS sequence"/>
</dbReference>
<dbReference type="Gene3D" id="1.10.287.130">
    <property type="match status" value="1"/>
</dbReference>
<comment type="catalytic activity">
    <reaction evidence="1">
        <text>ATP + protein L-histidine = ADP + protein N-phospho-L-histidine.</text>
        <dbReference type="EC" id="2.7.13.3"/>
    </reaction>
</comment>
<keyword evidence="6" id="KW-0808">Transferase</keyword>
<keyword evidence="18" id="KW-1185">Reference proteome</keyword>
<evidence type="ECO:0000256" key="8">
    <source>
        <dbReference type="ARBA" id="ARBA00022741"/>
    </source>
</evidence>
<dbReference type="SMART" id="SM00387">
    <property type="entry name" value="HATPase_c"/>
    <property type="match status" value="1"/>
</dbReference>
<evidence type="ECO:0000256" key="14">
    <source>
        <dbReference type="SAM" id="Phobius"/>
    </source>
</evidence>
<dbReference type="InterPro" id="IPR003594">
    <property type="entry name" value="HATPase_dom"/>
</dbReference>
<dbReference type="GO" id="GO:0005886">
    <property type="term" value="C:plasma membrane"/>
    <property type="evidence" value="ECO:0007669"/>
    <property type="project" value="UniProtKB-SubCell"/>
</dbReference>
<dbReference type="AlphaFoldDB" id="A0A1I0M1X4"/>
<reference evidence="17 18" key="1">
    <citation type="submission" date="2016-10" db="EMBL/GenBank/DDBJ databases">
        <authorList>
            <person name="de Groot N.N."/>
        </authorList>
    </citation>
    <scope>NUCLEOTIDE SEQUENCE [LARGE SCALE GENOMIC DNA]</scope>
    <source>
        <strain evidence="17 18">DSM 9179</strain>
    </source>
</reference>
<keyword evidence="13 14" id="KW-0472">Membrane</keyword>
<dbReference type="Pfam" id="PF02518">
    <property type="entry name" value="HATPase_c"/>
    <property type="match status" value="1"/>
</dbReference>
<dbReference type="SUPFAM" id="SSF55874">
    <property type="entry name" value="ATPase domain of HSP90 chaperone/DNA topoisomerase II/histidine kinase"/>
    <property type="match status" value="1"/>
</dbReference>
<evidence type="ECO:0000256" key="11">
    <source>
        <dbReference type="ARBA" id="ARBA00022989"/>
    </source>
</evidence>
<feature type="transmembrane region" description="Helical" evidence="14">
    <location>
        <begin position="174"/>
        <end position="193"/>
    </location>
</feature>
<feature type="transmembrane region" description="Helical" evidence="14">
    <location>
        <begin position="12"/>
        <end position="31"/>
    </location>
</feature>
<name>A0A1I0M1X4_9FIRM</name>
<evidence type="ECO:0000256" key="10">
    <source>
        <dbReference type="ARBA" id="ARBA00022840"/>
    </source>
</evidence>
<keyword evidence="12" id="KW-0902">Two-component regulatory system</keyword>
<protein>
    <recommendedName>
        <fullName evidence="3">histidine kinase</fullName>
        <ecNumber evidence="3">2.7.13.3</ecNumber>
    </recommendedName>
</protein>
<keyword evidence="5" id="KW-0597">Phosphoprotein</keyword>
<sequence length="471" mass="52966">MKSNLLSKFVIIYFIVIIIGFGSMSTISYGINNRNLTENTVDSMSKEAFDIAKRYTDSDFTIETLKSIKVTLSTVSTFSDTRIMFINPDGNIIFDTGSNINSENTYLLKDFDSTLTGSKYYQTGSFFGFFNDTTISVMAPITITNSFTMKGYVAIHIPVSEITDTVDTTFNSNYVTFTIMLALSSLFIILYFIQVHKPLKEIIKGANQYSKGNLNYKIKSLNHDEIGRLGVSLNYMASELNEMDKFQQKFLSNISHDFRSPLTSIKGYLEAIQDGTIPPEMINKYINIVLFETERLTKLTSNILTLNELDPKSIRLNISAFDINSIVKHIIETFEGICKDKKISFKLTFSSKSLNVVADIEKIQQVVYNLIDNAVKFSPSNSTIRITTTVKGEKAFVSIKDNGCGIPKNNMDKIWNRFYKSDISRGKDKKGSGLGLSIVKEIMLSHSENIDVISTEGVGTEFIFTLPKLKI</sequence>
<keyword evidence="10" id="KW-0067">ATP-binding</keyword>
<evidence type="ECO:0000256" key="12">
    <source>
        <dbReference type="ARBA" id="ARBA00023012"/>
    </source>
</evidence>
<dbReference type="SMART" id="SM00304">
    <property type="entry name" value="HAMP"/>
    <property type="match status" value="1"/>
</dbReference>
<evidence type="ECO:0000256" key="13">
    <source>
        <dbReference type="ARBA" id="ARBA00023136"/>
    </source>
</evidence>
<dbReference type="PROSITE" id="PS50885">
    <property type="entry name" value="HAMP"/>
    <property type="match status" value="1"/>
</dbReference>
<evidence type="ECO:0000313" key="17">
    <source>
        <dbReference type="EMBL" id="SEV82445.1"/>
    </source>
</evidence>
<dbReference type="EC" id="2.7.13.3" evidence="3"/>
<dbReference type="PRINTS" id="PR00344">
    <property type="entry name" value="BCTRLSENSOR"/>
</dbReference>
<organism evidence="17 18">
    <name type="scientific">[Clostridium] fimetarium</name>
    <dbReference type="NCBI Taxonomy" id="99656"/>
    <lineage>
        <taxon>Bacteria</taxon>
        <taxon>Bacillati</taxon>
        <taxon>Bacillota</taxon>
        <taxon>Clostridia</taxon>
        <taxon>Lachnospirales</taxon>
        <taxon>Lachnospiraceae</taxon>
    </lineage>
</organism>
<keyword evidence="4" id="KW-1003">Cell membrane</keyword>
<dbReference type="EMBL" id="FOJI01000001">
    <property type="protein sequence ID" value="SEV82445.1"/>
    <property type="molecule type" value="Genomic_DNA"/>
</dbReference>